<evidence type="ECO:0000256" key="3">
    <source>
        <dbReference type="ARBA" id="ARBA00022692"/>
    </source>
</evidence>
<feature type="compositionally biased region" description="Polar residues" evidence="9">
    <location>
        <begin position="124"/>
        <end position="135"/>
    </location>
</feature>
<dbReference type="GO" id="GO:0005886">
    <property type="term" value="C:plasma membrane"/>
    <property type="evidence" value="ECO:0007669"/>
    <property type="project" value="UniProtKB-SubCell"/>
</dbReference>
<comment type="caution">
    <text evidence="10">The sequence shown here is derived from an EMBL/GenBank/DDBJ whole genome shotgun (WGS) entry which is preliminary data.</text>
</comment>
<keyword evidence="2 7" id="KW-0132">Cell division</keyword>
<gene>
    <name evidence="7 10" type="primary">ftsL</name>
    <name evidence="10" type="ORF">HMPREF9498_00214</name>
</gene>
<evidence type="ECO:0000256" key="8">
    <source>
        <dbReference type="NCBIfam" id="TIGR02209"/>
    </source>
</evidence>
<dbReference type="HOGENOM" id="CLU_155775_0_0_9"/>
<evidence type="ECO:0000256" key="5">
    <source>
        <dbReference type="ARBA" id="ARBA00023136"/>
    </source>
</evidence>
<evidence type="ECO:0000256" key="7">
    <source>
        <dbReference type="HAMAP-Rule" id="MF_00910"/>
    </source>
</evidence>
<dbReference type="RefSeq" id="WP_002358883.1">
    <property type="nucleotide sequence ID" value="NZ_GL454411.1"/>
</dbReference>
<evidence type="ECO:0000313" key="10">
    <source>
        <dbReference type="EMBL" id="EFM84238.1"/>
    </source>
</evidence>
<evidence type="ECO:0000256" key="4">
    <source>
        <dbReference type="ARBA" id="ARBA00022989"/>
    </source>
</evidence>
<dbReference type="HAMAP" id="MF_00910">
    <property type="entry name" value="FtsL"/>
    <property type="match status" value="1"/>
</dbReference>
<keyword evidence="3 7" id="KW-0812">Transmembrane</keyword>
<dbReference type="Proteomes" id="UP000004846">
    <property type="component" value="Unassembled WGS sequence"/>
</dbReference>
<keyword evidence="4 7" id="KW-1133">Transmembrane helix</keyword>
<dbReference type="EMBL" id="AEBR01000005">
    <property type="protein sequence ID" value="EFM84238.1"/>
    <property type="molecule type" value="Genomic_DNA"/>
</dbReference>
<dbReference type="GO" id="GO:0043093">
    <property type="term" value="P:FtsZ-dependent cytokinesis"/>
    <property type="evidence" value="ECO:0007669"/>
    <property type="project" value="UniProtKB-UniRule"/>
</dbReference>
<comment type="subcellular location">
    <subcellularLocation>
        <location evidence="7">Cell membrane</location>
        <topology evidence="7">Single-pass type II membrane protein</topology>
    </subcellularLocation>
    <text evidence="7">Localizes to the division septum where it forms a ring structure.</text>
</comment>
<protein>
    <recommendedName>
        <fullName evidence="7 8">Cell division protein FtsL</fullName>
    </recommendedName>
</protein>
<feature type="transmembrane region" description="Helical" evidence="7">
    <location>
        <begin position="51"/>
        <end position="72"/>
    </location>
</feature>
<dbReference type="AlphaFoldDB" id="A0A125WAI7"/>
<evidence type="ECO:0000313" key="11">
    <source>
        <dbReference type="Proteomes" id="UP000004846"/>
    </source>
</evidence>
<evidence type="ECO:0000256" key="1">
    <source>
        <dbReference type="ARBA" id="ARBA00022475"/>
    </source>
</evidence>
<evidence type="ECO:0000256" key="9">
    <source>
        <dbReference type="SAM" id="MobiDB-lite"/>
    </source>
</evidence>
<evidence type="ECO:0000256" key="2">
    <source>
        <dbReference type="ARBA" id="ARBA00022618"/>
    </source>
</evidence>
<proteinExistence type="inferred from homology"/>
<name>A0A125WAI7_ENTFL</name>
<feature type="compositionally biased region" description="Basic and acidic residues" evidence="9">
    <location>
        <begin position="111"/>
        <end position="123"/>
    </location>
</feature>
<dbReference type="GeneID" id="60893377"/>
<keyword evidence="6 7" id="KW-0131">Cell cycle</keyword>
<feature type="region of interest" description="Disordered" evidence="9">
    <location>
        <begin position="111"/>
        <end position="135"/>
    </location>
</feature>
<dbReference type="InterPro" id="IPR011922">
    <property type="entry name" value="Cell_div_FtsL"/>
</dbReference>
<comment type="function">
    <text evidence="7">Essential cell division protein.</text>
</comment>
<dbReference type="NCBIfam" id="TIGR02209">
    <property type="entry name" value="ftsL_broad"/>
    <property type="match status" value="1"/>
</dbReference>
<keyword evidence="5 7" id="KW-0472">Membrane</keyword>
<accession>A0A125WAI7</accession>
<comment type="similarity">
    <text evidence="7">Belongs to the FtsL family.</text>
</comment>
<reference evidence="10 11" key="1">
    <citation type="submission" date="2010-07" db="EMBL/GenBank/DDBJ databases">
        <authorList>
            <person name="Sid Ahmed O."/>
        </authorList>
    </citation>
    <scope>NUCLEOTIDE SEQUENCE [LARGE SCALE GENOMIC DNA]</scope>
    <source>
        <strain evidence="10 11">TX4248</strain>
    </source>
</reference>
<organism evidence="10 11">
    <name type="scientific">Enterococcus faecalis TX4248</name>
    <dbReference type="NCBI Taxonomy" id="749495"/>
    <lineage>
        <taxon>Bacteria</taxon>
        <taxon>Bacillati</taxon>
        <taxon>Bacillota</taxon>
        <taxon>Bacilli</taxon>
        <taxon>Lactobacillales</taxon>
        <taxon>Enterococcaceae</taxon>
        <taxon>Enterococcus</taxon>
    </lineage>
</organism>
<sequence length="135" mass="15171">MAELKKVNDFHYEAPEMDQPTVATEQDRKMQEETLPVPTLLPKKKLKNVSLLEKLIGVVLVCATIGIAIATIQVRTTIVQTMNDITETQAVIKEKEDNALKLEQERSELSKSDRIKDVAKKQGLENNGDNVRTVK</sequence>
<evidence type="ECO:0000256" key="6">
    <source>
        <dbReference type="ARBA" id="ARBA00023306"/>
    </source>
</evidence>
<keyword evidence="1 7" id="KW-1003">Cell membrane</keyword>
<dbReference type="GO" id="GO:0032153">
    <property type="term" value="C:cell division site"/>
    <property type="evidence" value="ECO:0007669"/>
    <property type="project" value="UniProtKB-UniRule"/>
</dbReference>